<dbReference type="EMBL" id="CP015118">
    <property type="protein sequence ID" value="ARN22539.1"/>
    <property type="molecule type" value="Genomic_DNA"/>
</dbReference>
<dbReference type="Pfam" id="PF01810">
    <property type="entry name" value="LysE"/>
    <property type="match status" value="1"/>
</dbReference>
<dbReference type="RefSeq" id="WP_085752842.1">
    <property type="nucleotide sequence ID" value="NZ_BSPR01000020.1"/>
</dbReference>
<protein>
    <recommendedName>
        <fullName evidence="8">Lysine transporter LysE</fullName>
    </recommendedName>
</protein>
<dbReference type="Proteomes" id="UP000193427">
    <property type="component" value="Chromosome"/>
</dbReference>
<reference evidence="6 7" key="1">
    <citation type="submission" date="2016-04" db="EMBL/GenBank/DDBJ databases">
        <title>Complete genome sequence of natural rubber-degrading, novel Gram-negative bacterium, Rhizobacter gummiphilus strain NS21.</title>
        <authorList>
            <person name="Tabata M."/>
            <person name="Kasai D."/>
            <person name="Fukuda M."/>
        </authorList>
    </citation>
    <scope>NUCLEOTIDE SEQUENCE [LARGE SCALE GENOMIC DNA]</scope>
    <source>
        <strain evidence="6 7">NS21</strain>
    </source>
</reference>
<organism evidence="6 7">
    <name type="scientific">Piscinibacter gummiphilus</name>
    <dbReference type="NCBI Taxonomy" id="946333"/>
    <lineage>
        <taxon>Bacteria</taxon>
        <taxon>Pseudomonadati</taxon>
        <taxon>Pseudomonadota</taxon>
        <taxon>Betaproteobacteria</taxon>
        <taxon>Burkholderiales</taxon>
        <taxon>Sphaerotilaceae</taxon>
        <taxon>Piscinibacter</taxon>
    </lineage>
</organism>
<gene>
    <name evidence="6" type="ORF">A4W93_22955</name>
</gene>
<comment type="subcellular location">
    <subcellularLocation>
        <location evidence="1">Cell membrane</location>
        <topology evidence="1">Multi-pass membrane protein</topology>
    </subcellularLocation>
</comment>
<dbReference type="PANTHER" id="PTHR30086:SF20">
    <property type="entry name" value="ARGININE EXPORTER PROTEIN ARGO-RELATED"/>
    <property type="match status" value="1"/>
</dbReference>
<dbReference type="InterPro" id="IPR001123">
    <property type="entry name" value="LeuE-type"/>
</dbReference>
<dbReference type="GO" id="GO:0005886">
    <property type="term" value="C:plasma membrane"/>
    <property type="evidence" value="ECO:0007669"/>
    <property type="project" value="UniProtKB-SubCell"/>
</dbReference>
<evidence type="ECO:0008006" key="8">
    <source>
        <dbReference type="Google" id="ProtNLM"/>
    </source>
</evidence>
<dbReference type="STRING" id="946333.A4W93_22955"/>
<sequence>MSAAAQAPLVAYTLALTLVPGPSSLLIAASGARFGVARCVPHLAGAWLGYELQLLAAAVGHGVPVLNEPVLHTAMQVACTVWLLWLGWRVLGVRGGARTPPPAPLAWTSAAVLQLANPRPWLSAAASAGLFLPPAAEVAEQGAFLLCAGGAGVTGLAAWAIAGAALQRWLGRPHVQQAMNRTMAAAMALTALWGLRGAFPPA</sequence>
<evidence type="ECO:0000256" key="2">
    <source>
        <dbReference type="ARBA" id="ARBA00022475"/>
    </source>
</evidence>
<keyword evidence="3" id="KW-0812">Transmembrane</keyword>
<dbReference type="KEGG" id="rgu:A4W93_22955"/>
<evidence type="ECO:0000256" key="5">
    <source>
        <dbReference type="ARBA" id="ARBA00023136"/>
    </source>
</evidence>
<dbReference type="AlphaFoldDB" id="A0A1W6LE78"/>
<evidence type="ECO:0000313" key="6">
    <source>
        <dbReference type="EMBL" id="ARN22539.1"/>
    </source>
</evidence>
<evidence type="ECO:0000313" key="7">
    <source>
        <dbReference type="Proteomes" id="UP000193427"/>
    </source>
</evidence>
<dbReference type="OrthoDB" id="9812084at2"/>
<keyword evidence="4" id="KW-1133">Transmembrane helix</keyword>
<dbReference type="GO" id="GO:0033228">
    <property type="term" value="P:cysteine export across plasma membrane"/>
    <property type="evidence" value="ECO:0007669"/>
    <property type="project" value="TreeGrafter"/>
</dbReference>
<keyword evidence="2" id="KW-1003">Cell membrane</keyword>
<dbReference type="PANTHER" id="PTHR30086">
    <property type="entry name" value="ARGININE EXPORTER PROTEIN ARGO"/>
    <property type="match status" value="1"/>
</dbReference>
<name>A0A1W6LE78_9BURK</name>
<proteinExistence type="predicted"/>
<evidence type="ECO:0000256" key="3">
    <source>
        <dbReference type="ARBA" id="ARBA00022692"/>
    </source>
</evidence>
<dbReference type="GO" id="GO:0015171">
    <property type="term" value="F:amino acid transmembrane transporter activity"/>
    <property type="evidence" value="ECO:0007669"/>
    <property type="project" value="TreeGrafter"/>
</dbReference>
<accession>A0A1W6LE78</accession>
<evidence type="ECO:0000256" key="4">
    <source>
        <dbReference type="ARBA" id="ARBA00022989"/>
    </source>
</evidence>
<evidence type="ECO:0000256" key="1">
    <source>
        <dbReference type="ARBA" id="ARBA00004651"/>
    </source>
</evidence>
<keyword evidence="5" id="KW-0472">Membrane</keyword>
<keyword evidence="7" id="KW-1185">Reference proteome</keyword>